<dbReference type="Pfam" id="PF13401">
    <property type="entry name" value="AAA_22"/>
    <property type="match status" value="1"/>
</dbReference>
<dbReference type="AlphaFoldDB" id="A0ABD0YSQ5"/>
<dbReference type="InterPro" id="IPR049945">
    <property type="entry name" value="AAA_22"/>
</dbReference>
<dbReference type="PIRSF" id="PIRSF001767">
    <property type="entry name" value="Cdc6"/>
    <property type="match status" value="1"/>
</dbReference>
<proteinExistence type="inferred from homology"/>
<evidence type="ECO:0000256" key="5">
    <source>
        <dbReference type="ARBA" id="ARBA00023242"/>
    </source>
</evidence>
<evidence type="ECO:0000256" key="2">
    <source>
        <dbReference type="ARBA" id="ARBA00006184"/>
    </source>
</evidence>
<dbReference type="InterPro" id="IPR036388">
    <property type="entry name" value="WH-like_DNA-bd_sf"/>
</dbReference>
<dbReference type="InterPro" id="IPR036390">
    <property type="entry name" value="WH_DNA-bd_sf"/>
</dbReference>
<keyword evidence="5" id="KW-0539">Nucleus</keyword>
<accession>A0ABD0YSQ5</accession>
<evidence type="ECO:0000256" key="4">
    <source>
        <dbReference type="ARBA" id="ARBA00022705"/>
    </source>
</evidence>
<evidence type="ECO:0000256" key="6">
    <source>
        <dbReference type="ARBA" id="ARBA00023306"/>
    </source>
</evidence>
<dbReference type="SUPFAM" id="SSF52540">
    <property type="entry name" value="P-loop containing nucleoside triphosphate hydrolases"/>
    <property type="match status" value="1"/>
</dbReference>
<keyword evidence="9" id="KW-1185">Reference proteome</keyword>
<dbReference type="GO" id="GO:0005634">
    <property type="term" value="C:nucleus"/>
    <property type="evidence" value="ECO:0007669"/>
    <property type="project" value="UniProtKB-SubCell"/>
</dbReference>
<name>A0ABD0YSQ5_9HEMI</name>
<dbReference type="GO" id="GO:0051301">
    <property type="term" value="P:cell division"/>
    <property type="evidence" value="ECO:0007669"/>
    <property type="project" value="UniProtKB-KW"/>
</dbReference>
<feature type="domain" description="AAA+ ATPase" evidence="7">
    <location>
        <begin position="48"/>
        <end position="194"/>
    </location>
</feature>
<dbReference type="EMBL" id="JBFDAA010000011">
    <property type="protein sequence ID" value="KAL1124228.1"/>
    <property type="molecule type" value="Genomic_DNA"/>
</dbReference>
<dbReference type="InterPro" id="IPR016314">
    <property type="entry name" value="Cdc6/18"/>
</dbReference>
<dbReference type="InterPro" id="IPR015163">
    <property type="entry name" value="Cdc6_C"/>
</dbReference>
<keyword evidence="3" id="KW-0132">Cell division</keyword>
<dbReference type="GO" id="GO:0006260">
    <property type="term" value="P:DNA replication"/>
    <property type="evidence" value="ECO:0007669"/>
    <property type="project" value="UniProtKB-KW"/>
</dbReference>
<comment type="subcellular location">
    <subcellularLocation>
        <location evidence="1">Nucleus</location>
    </subcellularLocation>
</comment>
<comment type="similarity">
    <text evidence="2">Belongs to the CDC6/cdc18 family.</text>
</comment>
<dbReference type="Gene3D" id="1.10.10.10">
    <property type="entry name" value="Winged helix-like DNA-binding domain superfamily/Winged helix DNA-binding domain"/>
    <property type="match status" value="1"/>
</dbReference>
<dbReference type="InterPro" id="IPR027417">
    <property type="entry name" value="P-loop_NTPase"/>
</dbReference>
<evidence type="ECO:0000259" key="7">
    <source>
        <dbReference type="SMART" id="SM00382"/>
    </source>
</evidence>
<organism evidence="8 9">
    <name type="scientific">Ranatra chinensis</name>
    <dbReference type="NCBI Taxonomy" id="642074"/>
    <lineage>
        <taxon>Eukaryota</taxon>
        <taxon>Metazoa</taxon>
        <taxon>Ecdysozoa</taxon>
        <taxon>Arthropoda</taxon>
        <taxon>Hexapoda</taxon>
        <taxon>Insecta</taxon>
        <taxon>Pterygota</taxon>
        <taxon>Neoptera</taxon>
        <taxon>Paraneoptera</taxon>
        <taxon>Hemiptera</taxon>
        <taxon>Heteroptera</taxon>
        <taxon>Panheteroptera</taxon>
        <taxon>Nepomorpha</taxon>
        <taxon>Nepidae</taxon>
        <taxon>Ranatrinae</taxon>
        <taxon>Ranatra</taxon>
    </lineage>
</organism>
<dbReference type="Gene3D" id="3.40.50.300">
    <property type="entry name" value="P-loop containing nucleotide triphosphate hydrolases"/>
    <property type="match status" value="1"/>
</dbReference>
<reference evidence="8 9" key="1">
    <citation type="submission" date="2024-07" db="EMBL/GenBank/DDBJ databases">
        <title>Chromosome-level genome assembly of the water stick insect Ranatra chinensis (Heteroptera: Nepidae).</title>
        <authorList>
            <person name="Liu X."/>
        </authorList>
    </citation>
    <scope>NUCLEOTIDE SEQUENCE [LARGE SCALE GENOMIC DNA]</scope>
    <source>
        <strain evidence="8">Cailab_2021Rc</strain>
        <tissue evidence="8">Muscle</tissue>
    </source>
</reference>
<dbReference type="InterPro" id="IPR003593">
    <property type="entry name" value="AAA+_ATPase"/>
</dbReference>
<dbReference type="CDD" id="cd00009">
    <property type="entry name" value="AAA"/>
    <property type="match status" value="1"/>
</dbReference>
<dbReference type="InterPro" id="IPR050311">
    <property type="entry name" value="ORC1/CDC6"/>
</dbReference>
<keyword evidence="6" id="KW-0131">Cell cycle</keyword>
<dbReference type="Proteomes" id="UP001558652">
    <property type="component" value="Unassembled WGS sequence"/>
</dbReference>
<dbReference type="PANTHER" id="PTHR10763:SF26">
    <property type="entry name" value="CELL DIVISION CONTROL PROTEIN 6 HOMOLOG"/>
    <property type="match status" value="1"/>
</dbReference>
<dbReference type="SUPFAM" id="SSF46785">
    <property type="entry name" value="Winged helix' DNA-binding domain"/>
    <property type="match status" value="1"/>
</dbReference>
<sequence>MVISELRNCPYCAGGSDVGDDFGTNLPGRDDKVRELTSFVLAHLEAGTCGSAYVSGPPGTGKTATLKSITSHPKVSSGYRIVYINCTGMRCSSAVYAEIAKRLGVRPAGSTRSEKSYLAAIENYLASSHKMILLVLDEMDQLESRNQSVLYTVFSWTTGDSGLVLIGVANALDLTDRLLPRIATRGGVQPLLVHFPPYTRNQIIDIVRTVLGDSKKGVTFGRGAVELLASKVSSVSGDARRAIDITRRTIDVALVDKHMGYAYATSQTLVSSGLLDAADSQGSASGGADSCFPLQQKLLVCSLLLIRHNSPKSKEVTVGMLHQVYQRVCERRNLSAVDLSEFVSLVELVEARGVMKIVGKTKNRLAKVGV</sequence>
<dbReference type="PANTHER" id="PTHR10763">
    <property type="entry name" value="CELL DIVISION CONTROL PROTEIN 6-RELATED"/>
    <property type="match status" value="1"/>
</dbReference>
<dbReference type="Gene3D" id="1.10.8.60">
    <property type="match status" value="1"/>
</dbReference>
<evidence type="ECO:0000256" key="1">
    <source>
        <dbReference type="ARBA" id="ARBA00004123"/>
    </source>
</evidence>
<protein>
    <recommendedName>
        <fullName evidence="7">AAA+ ATPase domain-containing protein</fullName>
    </recommendedName>
</protein>
<dbReference type="Pfam" id="PF22606">
    <property type="entry name" value="Cdc6-ORC-like_ATPase_lid"/>
    <property type="match status" value="1"/>
</dbReference>
<dbReference type="InterPro" id="IPR054425">
    <property type="entry name" value="Cdc6_ORC1-like_ATPase_lid"/>
</dbReference>
<evidence type="ECO:0000313" key="9">
    <source>
        <dbReference type="Proteomes" id="UP001558652"/>
    </source>
</evidence>
<dbReference type="Pfam" id="PF09079">
    <property type="entry name" value="WHD_Cdc6"/>
    <property type="match status" value="1"/>
</dbReference>
<evidence type="ECO:0000313" key="8">
    <source>
        <dbReference type="EMBL" id="KAL1124228.1"/>
    </source>
</evidence>
<comment type="caution">
    <text evidence="8">The sequence shown here is derived from an EMBL/GenBank/DDBJ whole genome shotgun (WGS) entry which is preliminary data.</text>
</comment>
<evidence type="ECO:0000256" key="3">
    <source>
        <dbReference type="ARBA" id="ARBA00022618"/>
    </source>
</evidence>
<gene>
    <name evidence="8" type="ORF">AAG570_001998</name>
</gene>
<dbReference type="SMART" id="SM00382">
    <property type="entry name" value="AAA"/>
    <property type="match status" value="1"/>
</dbReference>
<keyword evidence="4" id="KW-0235">DNA replication</keyword>